<gene>
    <name evidence="2" type="ORF">COU11_01245</name>
</gene>
<accession>A0A2H0UNE2</accession>
<evidence type="ECO:0000313" key="3">
    <source>
        <dbReference type="Proteomes" id="UP000229526"/>
    </source>
</evidence>
<dbReference type="InterPro" id="IPR011576">
    <property type="entry name" value="Pyridox_Oxase_N"/>
</dbReference>
<evidence type="ECO:0000259" key="1">
    <source>
        <dbReference type="Pfam" id="PF01243"/>
    </source>
</evidence>
<name>A0A2H0UNE2_9BACT</name>
<dbReference type="EMBL" id="PFBD01000011">
    <property type="protein sequence ID" value="PIR87275.1"/>
    <property type="molecule type" value="Genomic_DNA"/>
</dbReference>
<sequence length="145" mass="16829">MNAVNPDILKYLKTQRAGVIALEMTDGSPHAATVHFAHTEDPFIFYFETYREYRKAEPILRNEVTRASFVVGTAETDMKTLQIDGVARHSTDEKLITEVYLAKFPNKKPKRDADPDKFIFFSFTPRWWRFTDWTHPDGKIVISSE</sequence>
<dbReference type="InterPro" id="IPR012349">
    <property type="entry name" value="Split_barrel_FMN-bd"/>
</dbReference>
<dbReference type="SUPFAM" id="SSF50475">
    <property type="entry name" value="FMN-binding split barrel"/>
    <property type="match status" value="1"/>
</dbReference>
<feature type="domain" description="Pyridoxamine 5'-phosphate oxidase N-terminal" evidence="1">
    <location>
        <begin position="8"/>
        <end position="131"/>
    </location>
</feature>
<protein>
    <recommendedName>
        <fullName evidence="1">Pyridoxamine 5'-phosphate oxidase N-terminal domain-containing protein</fullName>
    </recommendedName>
</protein>
<proteinExistence type="predicted"/>
<comment type="caution">
    <text evidence="2">The sequence shown here is derived from an EMBL/GenBank/DDBJ whole genome shotgun (WGS) entry which is preliminary data.</text>
</comment>
<reference evidence="3" key="1">
    <citation type="submission" date="2017-09" db="EMBL/GenBank/DDBJ databases">
        <title>Depth-based differentiation of microbial function through sediment-hosted aquifers and enrichment of novel symbionts in the deep terrestrial subsurface.</title>
        <authorList>
            <person name="Probst A.J."/>
            <person name="Ladd B."/>
            <person name="Jarett J.K."/>
            <person name="Geller-Mcgrath D.E."/>
            <person name="Sieber C.M.K."/>
            <person name="Emerson J.B."/>
            <person name="Anantharaman K."/>
            <person name="Thomas B.C."/>
            <person name="Malmstrom R."/>
            <person name="Stieglmeier M."/>
            <person name="Klingl A."/>
            <person name="Woyke T."/>
            <person name="Ryan C.M."/>
            <person name="Banfield J.F."/>
        </authorList>
    </citation>
    <scope>NUCLEOTIDE SEQUENCE [LARGE SCALE GENOMIC DNA]</scope>
</reference>
<dbReference type="Pfam" id="PF01243">
    <property type="entry name" value="PNPOx_N"/>
    <property type="match status" value="1"/>
</dbReference>
<dbReference type="AlphaFoldDB" id="A0A2H0UNE2"/>
<dbReference type="Gene3D" id="2.30.110.10">
    <property type="entry name" value="Electron Transport, Fmn-binding Protein, Chain A"/>
    <property type="match status" value="1"/>
</dbReference>
<dbReference type="Proteomes" id="UP000229526">
    <property type="component" value="Unassembled WGS sequence"/>
</dbReference>
<organism evidence="2 3">
    <name type="scientific">Candidatus Harrisonbacteria bacterium CG10_big_fil_rev_8_21_14_0_10_49_15</name>
    <dbReference type="NCBI Taxonomy" id="1974587"/>
    <lineage>
        <taxon>Bacteria</taxon>
        <taxon>Candidatus Harrisoniibacteriota</taxon>
    </lineage>
</organism>
<evidence type="ECO:0000313" key="2">
    <source>
        <dbReference type="EMBL" id="PIR87275.1"/>
    </source>
</evidence>